<dbReference type="Pfam" id="PF10374">
    <property type="entry name" value="EST1"/>
    <property type="match status" value="1"/>
</dbReference>
<feature type="compositionally biased region" description="Polar residues" evidence="6">
    <location>
        <begin position="702"/>
        <end position="717"/>
    </location>
</feature>
<feature type="region of interest" description="Disordered" evidence="6">
    <location>
        <begin position="1"/>
        <end position="369"/>
    </location>
</feature>
<feature type="compositionally biased region" description="Polar residues" evidence="6">
    <location>
        <begin position="232"/>
        <end position="249"/>
    </location>
</feature>
<feature type="compositionally biased region" description="Basic residues" evidence="6">
    <location>
        <begin position="550"/>
        <end position="566"/>
    </location>
</feature>
<dbReference type="GO" id="GO:0000184">
    <property type="term" value="P:nuclear-transcribed mRNA catabolic process, nonsense-mediated decay"/>
    <property type="evidence" value="ECO:0007669"/>
    <property type="project" value="UniProtKB-KW"/>
</dbReference>
<evidence type="ECO:0000256" key="2">
    <source>
        <dbReference type="ARBA" id="ARBA00004496"/>
    </source>
</evidence>
<feature type="compositionally biased region" description="Pro residues" evidence="6">
    <location>
        <begin position="314"/>
        <end position="323"/>
    </location>
</feature>
<dbReference type="InterPro" id="IPR029060">
    <property type="entry name" value="PIN-like_dom_sf"/>
</dbReference>
<dbReference type="Proteomes" id="UP001153712">
    <property type="component" value="Chromosome 9"/>
</dbReference>
<dbReference type="OrthoDB" id="2017974at2759"/>
<keyword evidence="5" id="KW-0539">Nucleus</keyword>
<feature type="compositionally biased region" description="Basic and acidic residues" evidence="6">
    <location>
        <begin position="641"/>
        <end position="667"/>
    </location>
</feature>
<feature type="compositionally biased region" description="Polar residues" evidence="6">
    <location>
        <begin position="100"/>
        <end position="111"/>
    </location>
</feature>
<dbReference type="SUPFAM" id="SSF88723">
    <property type="entry name" value="PIN domain-like"/>
    <property type="match status" value="1"/>
</dbReference>
<feature type="compositionally biased region" description="Basic and acidic residues" evidence="6">
    <location>
        <begin position="463"/>
        <end position="482"/>
    </location>
</feature>
<proteinExistence type="predicted"/>
<dbReference type="GO" id="GO:0070034">
    <property type="term" value="F:telomerase RNA binding"/>
    <property type="evidence" value="ECO:0007669"/>
    <property type="project" value="TreeGrafter"/>
</dbReference>
<feature type="domain" description="PIN" evidence="7">
    <location>
        <begin position="1436"/>
        <end position="1592"/>
    </location>
</feature>
<evidence type="ECO:0000256" key="6">
    <source>
        <dbReference type="SAM" id="MobiDB-lite"/>
    </source>
</evidence>
<dbReference type="CDD" id="cd09885">
    <property type="entry name" value="PIN_Smg6-like"/>
    <property type="match status" value="1"/>
</dbReference>
<feature type="compositionally biased region" description="Polar residues" evidence="6">
    <location>
        <begin position="268"/>
        <end position="279"/>
    </location>
</feature>
<dbReference type="FunFam" id="3.40.50.1010:FF:000047">
    <property type="entry name" value="Blast:Telomerase-binding protein EST1A"/>
    <property type="match status" value="1"/>
</dbReference>
<keyword evidence="3" id="KW-0963">Cytoplasm</keyword>
<protein>
    <recommendedName>
        <fullName evidence="7">PIN domain-containing protein</fullName>
    </recommendedName>
</protein>
<dbReference type="InterPro" id="IPR002716">
    <property type="entry name" value="PIN_dom"/>
</dbReference>
<dbReference type="InterPro" id="IPR045153">
    <property type="entry name" value="Est1/Ebs1-like"/>
</dbReference>
<dbReference type="GO" id="GO:0005697">
    <property type="term" value="C:telomerase holoenzyme complex"/>
    <property type="evidence" value="ECO:0007669"/>
    <property type="project" value="TreeGrafter"/>
</dbReference>
<feature type="compositionally biased region" description="Basic residues" evidence="6">
    <location>
        <begin position="423"/>
        <end position="435"/>
    </location>
</feature>
<feature type="compositionally biased region" description="Basic and acidic residues" evidence="6">
    <location>
        <begin position="692"/>
        <end position="701"/>
    </location>
</feature>
<dbReference type="PANTHER" id="PTHR15696:SF0">
    <property type="entry name" value="TELOMERASE-BINDING PROTEIN EST1A"/>
    <property type="match status" value="1"/>
</dbReference>
<evidence type="ECO:0000313" key="9">
    <source>
        <dbReference type="Proteomes" id="UP001153712"/>
    </source>
</evidence>
<feature type="compositionally biased region" description="Basic and acidic residues" evidence="6">
    <location>
        <begin position="33"/>
        <end position="64"/>
    </location>
</feature>
<dbReference type="EMBL" id="OU900102">
    <property type="protein sequence ID" value="CAG9865390.1"/>
    <property type="molecule type" value="Genomic_DNA"/>
</dbReference>
<accession>A0A9N9U290</accession>
<sequence length="1614" mass="184610">MRRAKPQQPIYRPGSGPLKKSNANEESEFDSTVLKHKDLSNTDFDNTKTKSEGNSPRHSDRTSKSGDYSPNDDVNKRPRKPDQIIYVPRPIAQARDRESYPSQDMNRNTFAHINGNEKPPSEPVDRIVGKRTPYAERNMDKNEQGNDWREEAARQKQIPEIRGGSAGPQTNWTRQQRDNRGEKVQAKPPSGRRHSTVGAEQEKRFNNLPPRFQKKFLEDNKFQHSPVEDNNWDGSSLTFQKNQNQNHNHPTGGYYTLPYAAGSHHQHQPNANYISNTLPSKPRGRGRLYSDQETSRPGGAFESLPDKLKSPGNSRPPTPPSRPQTPTNSDNRRSTRPQDKRDNSQREFRNRRDNKNYNRDNFNNRDNYNARDHYRDQRWEDDYRDSYYKDRNNFKRNDYNKESGDGNRRERDQRRGGANQSRDKRRNGRRDRRSRSKETNRDARPYHSSISTDVSVEENWNLEEPKKDVVSRMPEPVRDRPESSTSPDDYKTLIPNLINNTLDWSEEVELNDRLESEYNSDALTRSSSIVSLQEPAMKSLPPNINETNTSKKKRRNRQRSRNRSNSRTRSDRTRQNSTTSIDSRDGAFRMPRDGCSGASRRSSRDRRDSSYDRYHNSSRNVSRDSSWDRYQVRGQPSGTDNWREEIERTRKNSDKDSKVILDVDPSNKKPGVLVLPQQKNETKAIPSLSTRDQPRYPDTRRATGQQHKSLFDPNNPSKPIIVKSTSSRVNVPGAADAADSAQQPPIESFGPPWYDDTAESFKSCHYPELLRDVRKADDELRGLVDGGWLLARWDAVETLRGFLKEALEYLLCKAMKFCQKENVEQHFWNVLYHNIIEVARSAIKSDPGNKEKYKGFLLCLIDEGSKYYERLLTVLEETYDFKLNNFMKENPGGTKGLGMVGLALVCAQKLFLFLGDLGRYREEVNETANYGKCRQWYIKSQDINPKNGKPYNQLAILAYYARRKLDAVYYYMRSLMSSNPVPSAKQNLVSLFYENKKKYHQVYYDQGEKKRREERLERQRQQMKQKESEDSNHAPGQLRRETWIHPEGGRRVYRTTQANLDAAEEDLSSLSSVEVNKRFVISYLHVLGKLITKIGMESFQEAAMQMLKEFRALLQHSPVPIPCNRLLQLLALNMYAIDTTQLKDPAMLPEKGYRSELQERALVVSLQMFDLILERCVAALQEHAATRRDAVGPASLPSDANVLLPAVKIWCDWLLCHTSVWNPPPSTQDFKVGSPGDSWSRLAALMNLLERMDQSQAVGFVKNAQEGFELIRLPEDSVLSGFTPLMYTSDEAAYAPKDVDVETAHLTQRVAKLLFFGTVYLCGVDPPVLKLEIEDGVREYVSVVCASSSRDSPPHAELSPNNDVLLESFSDDDADDKETFDGDDVATEGASTAVRELLSRKVELEKTKRSQDLHKERVKKILSQSVVSVHVEVRPRYLVPDTNCFIDHTDGIRAIAQSHSYTLMVPIIVLSELEGLSRGGKAPAPDSRDLLDPEHVKKVAASAKDALEFLKKRHASVKCVTTKGVILPSTSFSTEDDATWDNGFRNDDKILATCIGLCKGYKETAGQEAGEGEPRHLVREVVLLTEDRNLRVKAYARDVPVRELPDFMRWAGLG</sequence>
<organism evidence="8 9">
    <name type="scientific">Phyllotreta striolata</name>
    <name type="common">Striped flea beetle</name>
    <name type="synonym">Crioceris striolata</name>
    <dbReference type="NCBI Taxonomy" id="444603"/>
    <lineage>
        <taxon>Eukaryota</taxon>
        <taxon>Metazoa</taxon>
        <taxon>Ecdysozoa</taxon>
        <taxon>Arthropoda</taxon>
        <taxon>Hexapoda</taxon>
        <taxon>Insecta</taxon>
        <taxon>Pterygota</taxon>
        <taxon>Neoptera</taxon>
        <taxon>Endopterygota</taxon>
        <taxon>Coleoptera</taxon>
        <taxon>Polyphaga</taxon>
        <taxon>Cucujiformia</taxon>
        <taxon>Chrysomeloidea</taxon>
        <taxon>Chrysomelidae</taxon>
        <taxon>Galerucinae</taxon>
        <taxon>Alticini</taxon>
        <taxon>Phyllotreta</taxon>
    </lineage>
</organism>
<feature type="region of interest" description="Disordered" evidence="6">
    <location>
        <begin position="390"/>
        <end position="493"/>
    </location>
</feature>
<keyword evidence="9" id="KW-1185">Reference proteome</keyword>
<feature type="compositionally biased region" description="Basic and acidic residues" evidence="6">
    <location>
        <begin position="330"/>
        <end position="358"/>
    </location>
</feature>
<dbReference type="Gene3D" id="3.40.50.1010">
    <property type="entry name" value="5'-nuclease"/>
    <property type="match status" value="1"/>
</dbReference>
<dbReference type="GO" id="GO:0042162">
    <property type="term" value="F:telomeric DNA binding"/>
    <property type="evidence" value="ECO:0007669"/>
    <property type="project" value="TreeGrafter"/>
</dbReference>
<gene>
    <name evidence="8" type="ORF">PHYEVI_LOCUS11625</name>
</gene>
<evidence type="ECO:0000259" key="7">
    <source>
        <dbReference type="SMART" id="SM00670"/>
    </source>
</evidence>
<comment type="subcellular location">
    <subcellularLocation>
        <location evidence="2">Cytoplasm</location>
    </subcellularLocation>
    <subcellularLocation>
        <location evidence="1">Nucleus</location>
    </subcellularLocation>
</comment>
<reference evidence="8" key="1">
    <citation type="submission" date="2022-01" db="EMBL/GenBank/DDBJ databases">
        <authorList>
            <person name="King R."/>
        </authorList>
    </citation>
    <scope>NUCLEOTIDE SEQUENCE</scope>
</reference>
<dbReference type="Pfam" id="PF13638">
    <property type="entry name" value="PIN_4"/>
    <property type="match status" value="1"/>
</dbReference>
<dbReference type="InterPro" id="IPR011990">
    <property type="entry name" value="TPR-like_helical_dom_sf"/>
</dbReference>
<evidence type="ECO:0000256" key="3">
    <source>
        <dbReference type="ARBA" id="ARBA00022490"/>
    </source>
</evidence>
<feature type="region of interest" description="Disordered" evidence="6">
    <location>
        <begin position="1006"/>
        <end position="1041"/>
    </location>
</feature>
<evidence type="ECO:0000313" key="8">
    <source>
        <dbReference type="EMBL" id="CAG9865390.1"/>
    </source>
</evidence>
<feature type="compositionally biased region" description="Basic and acidic residues" evidence="6">
    <location>
        <begin position="436"/>
        <end position="445"/>
    </location>
</feature>
<feature type="compositionally biased region" description="Basic and acidic residues" evidence="6">
    <location>
        <begin position="582"/>
        <end position="592"/>
    </location>
</feature>
<dbReference type="Gene3D" id="1.25.40.10">
    <property type="entry name" value="Tetratricopeptide repeat domain"/>
    <property type="match status" value="1"/>
</dbReference>
<feature type="compositionally biased region" description="Basic and acidic residues" evidence="6">
    <location>
        <begin position="73"/>
        <end position="82"/>
    </location>
</feature>
<evidence type="ECO:0000256" key="5">
    <source>
        <dbReference type="ARBA" id="ARBA00023242"/>
    </source>
</evidence>
<dbReference type="PANTHER" id="PTHR15696">
    <property type="entry name" value="SMG-7 SUPPRESSOR WITH MORPHOLOGICAL EFFECT ON GENITALIA PROTEIN 7"/>
    <property type="match status" value="1"/>
</dbReference>
<dbReference type="InterPro" id="IPR019458">
    <property type="entry name" value="Est1-like_N"/>
</dbReference>
<feature type="compositionally biased region" description="Basic and acidic residues" evidence="6">
    <location>
        <begin position="390"/>
        <end position="415"/>
    </location>
</feature>
<dbReference type="GO" id="GO:0005737">
    <property type="term" value="C:cytoplasm"/>
    <property type="evidence" value="ECO:0007669"/>
    <property type="project" value="UniProtKB-SubCell"/>
</dbReference>
<dbReference type="SMART" id="SM00670">
    <property type="entry name" value="PINc"/>
    <property type="match status" value="1"/>
</dbReference>
<dbReference type="InterPro" id="IPR018834">
    <property type="entry name" value="DNA/RNA-bd_Est1-type"/>
</dbReference>
<feature type="region of interest" description="Disordered" evidence="6">
    <location>
        <begin position="532"/>
        <end position="717"/>
    </location>
</feature>
<name>A0A9N9U290_PHYSR</name>
<feature type="compositionally biased region" description="Basic and acidic residues" evidence="6">
    <location>
        <begin position="605"/>
        <end position="631"/>
    </location>
</feature>
<keyword evidence="4" id="KW-0866">Nonsense-mediated mRNA decay</keyword>
<dbReference type="Pfam" id="PF10373">
    <property type="entry name" value="EST1_DNA_bind"/>
    <property type="match status" value="1"/>
</dbReference>
<evidence type="ECO:0000256" key="1">
    <source>
        <dbReference type="ARBA" id="ARBA00004123"/>
    </source>
</evidence>
<evidence type="ECO:0000256" key="4">
    <source>
        <dbReference type="ARBA" id="ARBA00023161"/>
    </source>
</evidence>
<dbReference type="SUPFAM" id="SSF48452">
    <property type="entry name" value="TPR-like"/>
    <property type="match status" value="1"/>
</dbReference>
<feature type="compositionally biased region" description="Basic and acidic residues" evidence="6">
    <location>
        <begin position="175"/>
        <end position="185"/>
    </location>
</feature>
<feature type="compositionally biased region" description="Basic and acidic residues" evidence="6">
    <location>
        <begin position="119"/>
        <end position="159"/>
    </location>
</feature>